<accession>A0A9D4K0A7</accession>
<dbReference type="Proteomes" id="UP000828390">
    <property type="component" value="Unassembled WGS sequence"/>
</dbReference>
<reference evidence="1" key="1">
    <citation type="journal article" date="2019" name="bioRxiv">
        <title>The Genome of the Zebra Mussel, Dreissena polymorpha: A Resource for Invasive Species Research.</title>
        <authorList>
            <person name="McCartney M.A."/>
            <person name="Auch B."/>
            <person name="Kono T."/>
            <person name="Mallez S."/>
            <person name="Zhang Y."/>
            <person name="Obille A."/>
            <person name="Becker A."/>
            <person name="Abrahante J.E."/>
            <person name="Garbe J."/>
            <person name="Badalamenti J.P."/>
            <person name="Herman A."/>
            <person name="Mangelson H."/>
            <person name="Liachko I."/>
            <person name="Sullivan S."/>
            <person name="Sone E.D."/>
            <person name="Koren S."/>
            <person name="Silverstein K.A.T."/>
            <person name="Beckman K.B."/>
            <person name="Gohl D.M."/>
        </authorList>
    </citation>
    <scope>NUCLEOTIDE SEQUENCE</scope>
    <source>
        <strain evidence="1">Duluth1</strain>
        <tissue evidence="1">Whole animal</tissue>
    </source>
</reference>
<dbReference type="AlphaFoldDB" id="A0A9D4K0A7"/>
<organism evidence="1 2">
    <name type="scientific">Dreissena polymorpha</name>
    <name type="common">Zebra mussel</name>
    <name type="synonym">Mytilus polymorpha</name>
    <dbReference type="NCBI Taxonomy" id="45954"/>
    <lineage>
        <taxon>Eukaryota</taxon>
        <taxon>Metazoa</taxon>
        <taxon>Spiralia</taxon>
        <taxon>Lophotrochozoa</taxon>
        <taxon>Mollusca</taxon>
        <taxon>Bivalvia</taxon>
        <taxon>Autobranchia</taxon>
        <taxon>Heteroconchia</taxon>
        <taxon>Euheterodonta</taxon>
        <taxon>Imparidentia</taxon>
        <taxon>Neoheterodontei</taxon>
        <taxon>Myida</taxon>
        <taxon>Dreissenoidea</taxon>
        <taxon>Dreissenidae</taxon>
        <taxon>Dreissena</taxon>
    </lineage>
</organism>
<keyword evidence="2" id="KW-1185">Reference proteome</keyword>
<gene>
    <name evidence="1" type="ORF">DPMN_102912</name>
</gene>
<proteinExistence type="predicted"/>
<protein>
    <submittedName>
        <fullName evidence="1">Uncharacterized protein</fullName>
    </submittedName>
</protein>
<reference evidence="1" key="2">
    <citation type="submission" date="2020-11" db="EMBL/GenBank/DDBJ databases">
        <authorList>
            <person name="McCartney M.A."/>
            <person name="Auch B."/>
            <person name="Kono T."/>
            <person name="Mallez S."/>
            <person name="Becker A."/>
            <person name="Gohl D.M."/>
            <person name="Silverstein K.A.T."/>
            <person name="Koren S."/>
            <person name="Bechman K.B."/>
            <person name="Herman A."/>
            <person name="Abrahante J.E."/>
            <person name="Garbe J."/>
        </authorList>
    </citation>
    <scope>NUCLEOTIDE SEQUENCE</scope>
    <source>
        <strain evidence="1">Duluth1</strain>
        <tissue evidence="1">Whole animal</tissue>
    </source>
</reference>
<evidence type="ECO:0000313" key="1">
    <source>
        <dbReference type="EMBL" id="KAH3829684.1"/>
    </source>
</evidence>
<comment type="caution">
    <text evidence="1">The sequence shown here is derived from an EMBL/GenBank/DDBJ whole genome shotgun (WGS) entry which is preliminary data.</text>
</comment>
<name>A0A9D4K0A7_DREPO</name>
<sequence>MEFMDVDKDGKIDLGYVTFYNTRGLVSCGQYAELSSLVINGSTECADISCVNDSY</sequence>
<dbReference type="EMBL" id="JAIWYP010000004">
    <property type="protein sequence ID" value="KAH3829684.1"/>
    <property type="molecule type" value="Genomic_DNA"/>
</dbReference>
<evidence type="ECO:0000313" key="2">
    <source>
        <dbReference type="Proteomes" id="UP000828390"/>
    </source>
</evidence>